<protein>
    <recommendedName>
        <fullName evidence="3">DUF2971 domain-containing protein</fullName>
    </recommendedName>
</protein>
<dbReference type="Proteomes" id="UP000636811">
    <property type="component" value="Unassembled WGS sequence"/>
</dbReference>
<evidence type="ECO:0000313" key="2">
    <source>
        <dbReference type="Proteomes" id="UP000636811"/>
    </source>
</evidence>
<dbReference type="Pfam" id="PF19924">
    <property type="entry name" value="DUF6387"/>
    <property type="match status" value="1"/>
</dbReference>
<keyword evidence="2" id="KW-1185">Reference proteome</keyword>
<evidence type="ECO:0008006" key="3">
    <source>
        <dbReference type="Google" id="ProtNLM"/>
    </source>
</evidence>
<comment type="caution">
    <text evidence="1">The sequence shown here is derived from an EMBL/GenBank/DDBJ whole genome shotgun (WGS) entry which is preliminary data.</text>
</comment>
<sequence>MKDEIKDTNVARDTEEKSYYHQVLSRAKCEKYNASQEDVDWFDIKNYQFTNRIPFKELICELIARVDSANVAYTEGSYGIVSASIFDKIYSDIITGHPTINNYFVYDHDDPRIISLANKMEEEVEISDSGELKFITLDQVRSNIPVRELNISDIHDCYHATSSTEIITVPIYANTSHPCYTGFLKKEDITNETTLTTIQSKNHGIEQLYLSVDLSFSEAQLITAFEKILAELRPHKKLTRRKILDIKLHKILPLMDLIIWQVKEKKRLPLRQIFNLLEGLPVECSDSITGFDWSKFNKGVLRTLEKVLGQGTLLPLLDALDDKTGHYDISLDELQDKAP</sequence>
<dbReference type="EMBL" id="JADOBI010000003">
    <property type="protein sequence ID" value="MBF7979213.1"/>
    <property type="molecule type" value="Genomic_DNA"/>
</dbReference>
<dbReference type="RefSeq" id="WP_195813825.1">
    <property type="nucleotide sequence ID" value="NZ_JADOBI010000003.1"/>
</dbReference>
<proteinExistence type="predicted"/>
<reference evidence="1 2" key="1">
    <citation type="submission" date="2020-11" db="EMBL/GenBank/DDBJ databases">
        <title>Taxonomic investigation of Rahnella strains.</title>
        <authorList>
            <person name="Lee S.D."/>
        </authorList>
    </citation>
    <scope>NUCLEOTIDE SEQUENCE [LARGE SCALE GENOMIC DNA]</scope>
    <source>
        <strain evidence="1 2">SAP-17</strain>
    </source>
</reference>
<name>A0ABS0E291_9GAMM</name>
<organism evidence="1 2">
    <name type="scientific">Rahnella laticis</name>
    <dbReference type="NCBI Taxonomy" id="2787622"/>
    <lineage>
        <taxon>Bacteria</taxon>
        <taxon>Pseudomonadati</taxon>
        <taxon>Pseudomonadota</taxon>
        <taxon>Gammaproteobacteria</taxon>
        <taxon>Enterobacterales</taxon>
        <taxon>Yersiniaceae</taxon>
        <taxon>Rahnella</taxon>
    </lineage>
</organism>
<dbReference type="InterPro" id="IPR045664">
    <property type="entry name" value="DUF6387"/>
</dbReference>
<gene>
    <name evidence="1" type="ORF">IV433_07280</name>
</gene>
<evidence type="ECO:0000313" key="1">
    <source>
        <dbReference type="EMBL" id="MBF7979213.1"/>
    </source>
</evidence>
<accession>A0ABS0E291</accession>